<name>A0A7W3XX30_9ACTN</name>
<gene>
    <name evidence="3" type="ORF">FOE67_12770</name>
</gene>
<dbReference type="RefSeq" id="WP_182663731.1">
    <property type="nucleotide sequence ID" value="NZ_VKHS01000267.1"/>
</dbReference>
<feature type="domain" description="Metallo-beta-lactamase" evidence="2">
    <location>
        <begin position="51"/>
        <end position="234"/>
    </location>
</feature>
<reference evidence="4" key="1">
    <citation type="submission" date="2019-10" db="EMBL/GenBank/DDBJ databases">
        <title>Streptomyces sp. nov., a novel actinobacterium isolated from alkaline environment.</title>
        <authorList>
            <person name="Golinska P."/>
        </authorList>
    </citation>
    <scope>NUCLEOTIDE SEQUENCE [LARGE SCALE GENOMIC DNA]</scope>
    <source>
        <strain evidence="4">DSM 42108</strain>
    </source>
</reference>
<dbReference type="Proteomes" id="UP000530234">
    <property type="component" value="Unassembled WGS sequence"/>
</dbReference>
<keyword evidence="4" id="KW-1185">Reference proteome</keyword>
<dbReference type="PANTHER" id="PTHR43546">
    <property type="entry name" value="UPF0173 METAL-DEPENDENT HYDROLASE MJ1163-RELATED"/>
    <property type="match status" value="1"/>
</dbReference>
<evidence type="ECO:0000256" key="1">
    <source>
        <dbReference type="SAM" id="MobiDB-lite"/>
    </source>
</evidence>
<dbReference type="Pfam" id="PF12706">
    <property type="entry name" value="Lactamase_B_2"/>
    <property type="match status" value="1"/>
</dbReference>
<dbReference type="InterPro" id="IPR036866">
    <property type="entry name" value="RibonucZ/Hydroxyglut_hydro"/>
</dbReference>
<dbReference type="Gene3D" id="3.60.15.10">
    <property type="entry name" value="Ribonuclease Z/Hydroxyacylglutathione hydrolase-like"/>
    <property type="match status" value="1"/>
</dbReference>
<organism evidence="3 4">
    <name type="scientific">Streptomyces calidiresistens</name>
    <dbReference type="NCBI Taxonomy" id="1485586"/>
    <lineage>
        <taxon>Bacteria</taxon>
        <taxon>Bacillati</taxon>
        <taxon>Actinomycetota</taxon>
        <taxon>Actinomycetes</taxon>
        <taxon>Kitasatosporales</taxon>
        <taxon>Streptomycetaceae</taxon>
        <taxon>Streptomyces</taxon>
    </lineage>
</organism>
<feature type="region of interest" description="Disordered" evidence="1">
    <location>
        <begin position="271"/>
        <end position="300"/>
    </location>
</feature>
<sequence>MTEEPPKGRVAIRFVGNATMVLRYGSLTLLTDPNLLHGGRFVHLGYGLVSRRLLDPAVPLREIPRRPDAVILSHLHGDHWDRPARRHLDPRVPVLTTPHAARWLRRVHRFPRAVGLPTWHGRDLVARGARVRVTAVPGRHARGALRVLLPPVMGSVVEFGPATGGVDLRMYISGDTLPIESLGEVTERHPDIHLAVLHLGGTRLPGGFLVTMDGRLGNDLIELLDPPLVLPIHYEEYTVMKSPLADFLHEAERRGFAPRVVHCPRGGLLHAGPGARVEPVPGTFPAPPRPDPARGDRPER</sequence>
<dbReference type="InterPro" id="IPR001279">
    <property type="entry name" value="Metallo-B-lactamas"/>
</dbReference>
<evidence type="ECO:0000313" key="3">
    <source>
        <dbReference type="EMBL" id="MBB0230361.1"/>
    </source>
</evidence>
<dbReference type="AlphaFoldDB" id="A0A7W3XX30"/>
<dbReference type="InterPro" id="IPR050114">
    <property type="entry name" value="UPF0173_UPF0282_UlaG_hydrolase"/>
</dbReference>
<evidence type="ECO:0000313" key="4">
    <source>
        <dbReference type="Proteomes" id="UP000530234"/>
    </source>
</evidence>
<feature type="compositionally biased region" description="Basic and acidic residues" evidence="1">
    <location>
        <begin position="291"/>
        <end position="300"/>
    </location>
</feature>
<dbReference type="PANTHER" id="PTHR43546:SF7">
    <property type="entry name" value="METALLO-BETA-LACTAMASE DOMAIN-CONTAINING PROTEIN"/>
    <property type="match status" value="1"/>
</dbReference>
<protein>
    <submittedName>
        <fullName evidence="3">MBL fold metallo-hydrolase</fullName>
    </submittedName>
</protein>
<dbReference type="GO" id="GO:0016787">
    <property type="term" value="F:hydrolase activity"/>
    <property type="evidence" value="ECO:0007669"/>
    <property type="project" value="UniProtKB-KW"/>
</dbReference>
<evidence type="ECO:0000259" key="2">
    <source>
        <dbReference type="Pfam" id="PF12706"/>
    </source>
</evidence>
<comment type="caution">
    <text evidence="3">The sequence shown here is derived from an EMBL/GenBank/DDBJ whole genome shotgun (WGS) entry which is preliminary data.</text>
</comment>
<proteinExistence type="predicted"/>
<accession>A0A7W3XX30</accession>
<dbReference type="EMBL" id="VKHS01000267">
    <property type="protein sequence ID" value="MBB0230361.1"/>
    <property type="molecule type" value="Genomic_DNA"/>
</dbReference>
<keyword evidence="3" id="KW-0378">Hydrolase</keyword>
<dbReference type="SUPFAM" id="SSF56281">
    <property type="entry name" value="Metallo-hydrolase/oxidoreductase"/>
    <property type="match status" value="1"/>
</dbReference>